<accession>A0AAJ2GSE7</accession>
<evidence type="ECO:0000313" key="1">
    <source>
        <dbReference type="EMBL" id="MDR9774847.1"/>
    </source>
</evidence>
<protein>
    <submittedName>
        <fullName evidence="1">Uncharacterized protein</fullName>
    </submittedName>
</protein>
<dbReference type="EMBL" id="JAVLSF010000011">
    <property type="protein sequence ID" value="MDR9774847.1"/>
    <property type="molecule type" value="Genomic_DNA"/>
</dbReference>
<reference evidence="1" key="1">
    <citation type="submission" date="2023-04" db="EMBL/GenBank/DDBJ databases">
        <title>Genomic characterization of faba bean (Vicia faba) microsymbionts in Mexican soils.</title>
        <authorList>
            <person name="Rivera Orduna F.N."/>
            <person name="Guevara-Luna J."/>
            <person name="Yan J."/>
            <person name="Arroyo-Herrera I."/>
            <person name="Li Y."/>
            <person name="Vasquez-Murrieta M.S."/>
            <person name="Wang E.T."/>
        </authorList>
    </citation>
    <scope>NUCLEOTIDE SEQUENCE</scope>
    <source>
        <strain evidence="1">CH26</strain>
    </source>
</reference>
<proteinExistence type="predicted"/>
<dbReference type="Proteomes" id="UP001268610">
    <property type="component" value="Unassembled WGS sequence"/>
</dbReference>
<evidence type="ECO:0000313" key="2">
    <source>
        <dbReference type="Proteomes" id="UP001268610"/>
    </source>
</evidence>
<dbReference type="AlphaFoldDB" id="A0AAJ2GSE7"/>
<sequence length="45" mass="4884">MFSWTIGAKLAGGKINLDIGYSDVLDGTIEKKDTGLLFISASLHW</sequence>
<dbReference type="RefSeq" id="WP_310865678.1">
    <property type="nucleotide sequence ID" value="NZ_JAVLSF010000011.1"/>
</dbReference>
<organism evidence="1 2">
    <name type="scientific">Rhizobium hidalgonense</name>
    <dbReference type="NCBI Taxonomy" id="1538159"/>
    <lineage>
        <taxon>Bacteria</taxon>
        <taxon>Pseudomonadati</taxon>
        <taxon>Pseudomonadota</taxon>
        <taxon>Alphaproteobacteria</taxon>
        <taxon>Hyphomicrobiales</taxon>
        <taxon>Rhizobiaceae</taxon>
        <taxon>Rhizobium/Agrobacterium group</taxon>
        <taxon>Rhizobium</taxon>
    </lineage>
</organism>
<name>A0AAJ2GSE7_9HYPH</name>
<comment type="caution">
    <text evidence="1">The sequence shown here is derived from an EMBL/GenBank/DDBJ whole genome shotgun (WGS) entry which is preliminary data.</text>
</comment>
<gene>
    <name evidence="1" type="ORF">RJJ65_19775</name>
</gene>